<dbReference type="Pfam" id="PF00084">
    <property type="entry name" value="Sushi"/>
    <property type="match status" value="2"/>
</dbReference>
<evidence type="ECO:0000313" key="8">
    <source>
        <dbReference type="Proteomes" id="UP001642520"/>
    </source>
</evidence>
<feature type="disulfide bond" evidence="2">
    <location>
        <begin position="54"/>
        <end position="72"/>
    </location>
</feature>
<evidence type="ECO:0000259" key="6">
    <source>
        <dbReference type="PROSITE" id="PS50923"/>
    </source>
</evidence>
<dbReference type="CDD" id="cd00190">
    <property type="entry name" value="Tryp_SPc"/>
    <property type="match status" value="1"/>
</dbReference>
<comment type="caution">
    <text evidence="7">The sequence shown here is derived from an EMBL/GenBank/DDBJ whole genome shotgun (WGS) entry which is preliminary data.</text>
</comment>
<evidence type="ECO:0000256" key="2">
    <source>
        <dbReference type="PROSITE-ProRule" id="PRU00124"/>
    </source>
</evidence>
<dbReference type="InterPro" id="IPR002172">
    <property type="entry name" value="LDrepeatLR_classA_rpt"/>
</dbReference>
<dbReference type="Gene3D" id="2.10.70.10">
    <property type="entry name" value="Complement Module, domain 1"/>
    <property type="match status" value="2"/>
</dbReference>
<feature type="disulfide bond" evidence="2">
    <location>
        <begin position="88"/>
        <end position="100"/>
    </location>
</feature>
<gene>
    <name evidence="7" type="ORF">XYLVIOL_LOCUS6597</name>
</gene>
<dbReference type="Gene3D" id="4.10.400.10">
    <property type="entry name" value="Low-density Lipoprotein Receptor"/>
    <property type="match status" value="2"/>
</dbReference>
<dbReference type="Pfam" id="PF00089">
    <property type="entry name" value="Trypsin"/>
    <property type="match status" value="1"/>
</dbReference>
<dbReference type="InterPro" id="IPR023415">
    <property type="entry name" value="LDLR_class-A_CS"/>
</dbReference>
<evidence type="ECO:0000256" key="1">
    <source>
        <dbReference type="ARBA" id="ARBA00023157"/>
    </source>
</evidence>
<evidence type="ECO:0008006" key="9">
    <source>
        <dbReference type="Google" id="ProtNLM"/>
    </source>
</evidence>
<dbReference type="Proteomes" id="UP001642520">
    <property type="component" value="Unassembled WGS sequence"/>
</dbReference>
<dbReference type="InterPro" id="IPR001254">
    <property type="entry name" value="Trypsin_dom"/>
</dbReference>
<feature type="signal peptide" evidence="4">
    <location>
        <begin position="1"/>
        <end position="16"/>
    </location>
</feature>
<dbReference type="Gene3D" id="2.40.10.10">
    <property type="entry name" value="Trypsin-like serine proteases"/>
    <property type="match status" value="1"/>
</dbReference>
<keyword evidence="4" id="KW-0732">Signal</keyword>
<dbReference type="CDD" id="cd00112">
    <property type="entry name" value="LDLa"/>
    <property type="match status" value="2"/>
</dbReference>
<dbReference type="SMART" id="SM00032">
    <property type="entry name" value="CCP"/>
    <property type="match status" value="2"/>
</dbReference>
<name>A0ABP1NWD8_XYLVO</name>
<keyword evidence="8" id="KW-1185">Reference proteome</keyword>
<dbReference type="Pfam" id="PF00057">
    <property type="entry name" value="Ldl_recept_a"/>
    <property type="match status" value="2"/>
</dbReference>
<feature type="chain" id="PRO_5046180194" description="Limulus clotting factor C" evidence="4">
    <location>
        <begin position="17"/>
        <end position="597"/>
    </location>
</feature>
<dbReference type="EMBL" id="CAXAJV020001293">
    <property type="protein sequence ID" value="CAL7944332.1"/>
    <property type="molecule type" value="Genomic_DNA"/>
</dbReference>
<organism evidence="7 8">
    <name type="scientific">Xylocopa violacea</name>
    <name type="common">Violet carpenter bee</name>
    <name type="synonym">Apis violacea</name>
    <dbReference type="NCBI Taxonomy" id="135666"/>
    <lineage>
        <taxon>Eukaryota</taxon>
        <taxon>Metazoa</taxon>
        <taxon>Ecdysozoa</taxon>
        <taxon>Arthropoda</taxon>
        <taxon>Hexapoda</taxon>
        <taxon>Insecta</taxon>
        <taxon>Pterygota</taxon>
        <taxon>Neoptera</taxon>
        <taxon>Endopterygota</taxon>
        <taxon>Hymenoptera</taxon>
        <taxon>Apocrita</taxon>
        <taxon>Aculeata</taxon>
        <taxon>Apoidea</taxon>
        <taxon>Anthophila</taxon>
        <taxon>Apidae</taxon>
        <taxon>Xylocopa</taxon>
        <taxon>Xylocopa</taxon>
    </lineage>
</organism>
<feature type="domain" description="Sushi" evidence="6">
    <location>
        <begin position="187"/>
        <end position="235"/>
    </location>
</feature>
<dbReference type="InterPro" id="IPR000436">
    <property type="entry name" value="Sushi_SCR_CCP_dom"/>
</dbReference>
<dbReference type="SUPFAM" id="SSF57535">
    <property type="entry name" value="Complement control module/SCR domain"/>
    <property type="match status" value="1"/>
</dbReference>
<sequence>MKNILITFILTYNGDAACNGVKDCIDNSDETLIRCNTGGSRNTSSPCAKNQFKCNNGQCINEVGVCDGTADCTDSSDETFIQCGSINCPQFSFRCNYGACIDGDLKCNGAINCVDASDEDPALCRANTTPERPIYRPPPTKTTTTTTTPVTPILSTKFCTVPPQPVNGYWKLHKSQCCNTEYDQLCDHCDISQGTRLEPGAYLIYSCNPGYKIRGSQDVFCGLNGKWLNIPVCTEIRCKGLQSASTNAECTYDDEYVSCLNPVLPRTIATLTCRTSYRPDPTLISRSRVRCDKNGQWDPKPIQCIPVCGVPPLNTVPLIVNGTRANISEFSWHATLYKINNSTARKEFICGATIIHERLLITAAHCVYDDNTKKLNHPSNYYIATGNVYRDYDTPFHTPIVKKAKVKNIYIVCTYFGNEGNYAADIAILEITQPFVFSVFLVPICLDFSNNQVILEGGVVGKVAGFGRTAVGSSSFILQAITVPYIPFNQCRSLSAIYETQKYITEDKFCAGYTNGSSVCDGDSGGGLVFQSFSGGPWYLKGIVSVSLSTINTGGTRICDSYSYSLYTQVSNHMSWIQDIILKVETQKPINSCPVIN</sequence>
<reference evidence="7 8" key="1">
    <citation type="submission" date="2024-08" db="EMBL/GenBank/DDBJ databases">
        <authorList>
            <person name="Will J Nash"/>
            <person name="Angela Man"/>
            <person name="Seanna McTaggart"/>
            <person name="Kendall Baker"/>
            <person name="Tom Barker"/>
            <person name="Leah Catchpole"/>
            <person name="Alex Durrant"/>
            <person name="Karim Gharbi"/>
            <person name="Naomi Irish"/>
            <person name="Gemy Kaithakottil"/>
            <person name="Debby Ku"/>
            <person name="Aaliyah Providence"/>
            <person name="Felix Shaw"/>
            <person name="David Swarbreck"/>
            <person name="Chris Watkins"/>
            <person name="Ann M. McCartney"/>
            <person name="Giulio Formenti"/>
            <person name="Alice Mouton"/>
            <person name="Noel Vella"/>
            <person name="Bjorn M von Reumont"/>
            <person name="Adriana Vella"/>
            <person name="Wilfried Haerty"/>
        </authorList>
    </citation>
    <scope>NUCLEOTIDE SEQUENCE [LARGE SCALE GENOMIC DNA]</scope>
</reference>
<dbReference type="SUPFAM" id="SSF50494">
    <property type="entry name" value="Trypsin-like serine proteases"/>
    <property type="match status" value="1"/>
</dbReference>
<evidence type="ECO:0000256" key="3">
    <source>
        <dbReference type="PROSITE-ProRule" id="PRU00302"/>
    </source>
</evidence>
<dbReference type="PROSITE" id="PS01209">
    <property type="entry name" value="LDLRA_1"/>
    <property type="match status" value="2"/>
</dbReference>
<dbReference type="InterPro" id="IPR043504">
    <property type="entry name" value="Peptidase_S1_PA_chymotrypsin"/>
</dbReference>
<proteinExistence type="predicted"/>
<dbReference type="InterPro" id="IPR009003">
    <property type="entry name" value="Peptidase_S1_PA"/>
</dbReference>
<dbReference type="InterPro" id="IPR018114">
    <property type="entry name" value="TRYPSIN_HIS"/>
</dbReference>
<dbReference type="SUPFAM" id="SSF57424">
    <property type="entry name" value="LDL receptor-like module"/>
    <property type="match status" value="2"/>
</dbReference>
<protein>
    <recommendedName>
        <fullName evidence="9">Limulus clotting factor C</fullName>
    </recommendedName>
</protein>
<comment type="caution">
    <text evidence="3">Lacks conserved residue(s) required for the propagation of feature annotation.</text>
</comment>
<dbReference type="PROSITE" id="PS50068">
    <property type="entry name" value="LDLRA_2"/>
    <property type="match status" value="2"/>
</dbReference>
<dbReference type="CDD" id="cd00033">
    <property type="entry name" value="CCP"/>
    <property type="match status" value="2"/>
</dbReference>
<dbReference type="SMART" id="SM00020">
    <property type="entry name" value="Tryp_SPc"/>
    <property type="match status" value="1"/>
</dbReference>
<dbReference type="PROSITE" id="PS00134">
    <property type="entry name" value="TRYPSIN_HIS"/>
    <property type="match status" value="1"/>
</dbReference>
<keyword evidence="1 2" id="KW-1015">Disulfide bond</keyword>
<evidence type="ECO:0000259" key="5">
    <source>
        <dbReference type="PROSITE" id="PS50240"/>
    </source>
</evidence>
<dbReference type="PRINTS" id="PR00261">
    <property type="entry name" value="LDLRECEPTOR"/>
</dbReference>
<feature type="disulfide bond" evidence="2">
    <location>
        <begin position="95"/>
        <end position="113"/>
    </location>
</feature>
<evidence type="ECO:0000256" key="4">
    <source>
        <dbReference type="SAM" id="SignalP"/>
    </source>
</evidence>
<dbReference type="InterPro" id="IPR035976">
    <property type="entry name" value="Sushi/SCR/CCP_sf"/>
</dbReference>
<evidence type="ECO:0000313" key="7">
    <source>
        <dbReference type="EMBL" id="CAL7944332.1"/>
    </source>
</evidence>
<dbReference type="PROSITE" id="PS50923">
    <property type="entry name" value="SUSHI"/>
    <property type="match status" value="1"/>
</dbReference>
<dbReference type="SMART" id="SM00192">
    <property type="entry name" value="LDLa"/>
    <property type="match status" value="2"/>
</dbReference>
<dbReference type="PANTHER" id="PTHR24252">
    <property type="entry name" value="ACROSIN-RELATED"/>
    <property type="match status" value="1"/>
</dbReference>
<keyword evidence="3" id="KW-0768">Sushi</keyword>
<feature type="domain" description="Peptidase S1" evidence="5">
    <location>
        <begin position="319"/>
        <end position="582"/>
    </location>
</feature>
<dbReference type="PANTHER" id="PTHR24252:SF7">
    <property type="entry name" value="HYALIN"/>
    <property type="match status" value="1"/>
</dbReference>
<dbReference type="PROSITE" id="PS50240">
    <property type="entry name" value="TRYPSIN_DOM"/>
    <property type="match status" value="1"/>
</dbReference>
<dbReference type="InterPro" id="IPR036055">
    <property type="entry name" value="LDL_receptor-like_sf"/>
</dbReference>
<accession>A0ABP1NWD8</accession>
<feature type="disulfide bond" evidence="2">
    <location>
        <begin position="47"/>
        <end position="59"/>
    </location>
</feature>